<evidence type="ECO:0000313" key="1">
    <source>
        <dbReference type="EMBL" id="QKZ23886.1"/>
    </source>
</evidence>
<evidence type="ECO:0000313" key="2">
    <source>
        <dbReference type="Proteomes" id="UP000509418"/>
    </source>
</evidence>
<keyword evidence="2" id="KW-1185">Reference proteome</keyword>
<name>A0A7H8TK44_STRCX</name>
<dbReference type="InterPro" id="IPR007995">
    <property type="entry name" value="DUF742"/>
</dbReference>
<dbReference type="RefSeq" id="WP_176578500.1">
    <property type="nucleotide sequence ID" value="NZ_CBDRGH010000022.1"/>
</dbReference>
<dbReference type="Proteomes" id="UP000509418">
    <property type="component" value="Chromosome"/>
</dbReference>
<accession>A0A7H8TK44</accession>
<dbReference type="AlphaFoldDB" id="A0A7H8TK44"/>
<reference evidence="1 2" key="1">
    <citation type="submission" date="2020-06" db="EMBL/GenBank/DDBJ databases">
        <title>Genome mining for natural products.</title>
        <authorList>
            <person name="Zhang B."/>
            <person name="Shi J."/>
            <person name="Ge H."/>
        </authorList>
    </citation>
    <scope>NUCLEOTIDE SEQUENCE [LARGE SCALE GENOMIC DNA]</scope>
    <source>
        <strain evidence="1 2">NA02069</strain>
    </source>
</reference>
<organism evidence="1 2">
    <name type="scientific">Streptomyces chartreusis</name>
    <dbReference type="NCBI Taxonomy" id="1969"/>
    <lineage>
        <taxon>Bacteria</taxon>
        <taxon>Bacillati</taxon>
        <taxon>Actinomycetota</taxon>
        <taxon>Actinomycetes</taxon>
        <taxon>Kitasatosporales</taxon>
        <taxon>Streptomycetaceae</taxon>
        <taxon>Streptomyces</taxon>
    </lineage>
</organism>
<protein>
    <submittedName>
        <fullName evidence="1">DUF742 domain-containing protein</fullName>
    </submittedName>
</protein>
<dbReference type="EMBL" id="CP056041">
    <property type="protein sequence ID" value="QKZ23886.1"/>
    <property type="molecule type" value="Genomic_DNA"/>
</dbReference>
<dbReference type="PANTHER" id="PTHR36221:SF1">
    <property type="entry name" value="DUF742 DOMAIN-CONTAINING PROTEIN"/>
    <property type="match status" value="1"/>
</dbReference>
<dbReference type="PANTHER" id="PTHR36221">
    <property type="entry name" value="DUF742 DOMAIN-CONTAINING PROTEIN"/>
    <property type="match status" value="1"/>
</dbReference>
<gene>
    <name evidence="1" type="ORF">HUT05_44955</name>
</gene>
<proteinExistence type="predicted"/>
<dbReference type="Pfam" id="PF05331">
    <property type="entry name" value="DUF742"/>
    <property type="match status" value="1"/>
</dbReference>
<sequence length="131" mass="14151">MNPRSSPEPAEDETDSIVRLYAVTDGRTRARHHLTMNTVLGPGLRPARGMPDESIKIVNLCRQRQRPLVELAGTLHLHIAAVSVLVSDLIDAGALSVPVPDSPGKERDDQALYSVLAGLKRRWPGTASKAG</sequence>